<dbReference type="EMBL" id="QSAJ01000015">
    <property type="protein sequence ID" value="RGW53789.1"/>
    <property type="molecule type" value="Genomic_DNA"/>
</dbReference>
<gene>
    <name evidence="17" type="ORF">DWV67_07505</name>
</gene>
<evidence type="ECO:0000256" key="15">
    <source>
        <dbReference type="SAM" id="Phobius"/>
    </source>
</evidence>
<comment type="catalytic activity">
    <reaction evidence="1">
        <text>ATP + protein L-histidine = ADP + protein N-phospho-L-histidine.</text>
        <dbReference type="EC" id="2.7.13.3"/>
    </reaction>
</comment>
<evidence type="ECO:0000256" key="3">
    <source>
        <dbReference type="ARBA" id="ARBA00012438"/>
    </source>
</evidence>
<feature type="transmembrane region" description="Helical" evidence="15">
    <location>
        <begin position="411"/>
        <end position="433"/>
    </location>
</feature>
<evidence type="ECO:0000256" key="2">
    <source>
        <dbReference type="ARBA" id="ARBA00004651"/>
    </source>
</evidence>
<dbReference type="InterPro" id="IPR036890">
    <property type="entry name" value="HATPase_C_sf"/>
</dbReference>
<evidence type="ECO:0000256" key="4">
    <source>
        <dbReference type="ARBA" id="ARBA00022475"/>
    </source>
</evidence>
<keyword evidence="5" id="KW-0597">Phosphoprotein</keyword>
<evidence type="ECO:0000256" key="6">
    <source>
        <dbReference type="ARBA" id="ARBA00022679"/>
    </source>
</evidence>
<keyword evidence="4" id="KW-1003">Cell membrane</keyword>
<evidence type="ECO:0000313" key="18">
    <source>
        <dbReference type="Proteomes" id="UP000266376"/>
    </source>
</evidence>
<dbReference type="GO" id="GO:0005886">
    <property type="term" value="C:plasma membrane"/>
    <property type="evidence" value="ECO:0007669"/>
    <property type="project" value="UniProtKB-SubCell"/>
</dbReference>
<dbReference type="InterPro" id="IPR005467">
    <property type="entry name" value="His_kinase_dom"/>
</dbReference>
<dbReference type="SUPFAM" id="SSF55874">
    <property type="entry name" value="ATPase domain of HSP90 chaperone/DNA topoisomerase II/histidine kinase"/>
    <property type="match status" value="1"/>
</dbReference>
<dbReference type="PROSITE" id="PS50109">
    <property type="entry name" value="HIS_KIN"/>
    <property type="match status" value="1"/>
</dbReference>
<organism evidence="17 18">
    <name type="scientific">Dorea formicigenerans</name>
    <dbReference type="NCBI Taxonomy" id="39486"/>
    <lineage>
        <taxon>Bacteria</taxon>
        <taxon>Bacillati</taxon>
        <taxon>Bacillota</taxon>
        <taxon>Clostridia</taxon>
        <taxon>Lachnospirales</taxon>
        <taxon>Lachnospiraceae</taxon>
        <taxon>Dorea</taxon>
    </lineage>
</organism>
<dbReference type="InterPro" id="IPR036097">
    <property type="entry name" value="HisK_dim/P_sf"/>
</dbReference>
<dbReference type="SUPFAM" id="SSF47384">
    <property type="entry name" value="Homodimeric domain of signal transducing histidine kinase"/>
    <property type="match status" value="1"/>
</dbReference>
<dbReference type="Gene3D" id="1.10.287.130">
    <property type="match status" value="1"/>
</dbReference>
<dbReference type="EC" id="2.7.13.3" evidence="3"/>
<feature type="transmembrane region" description="Helical" evidence="15">
    <location>
        <begin position="454"/>
        <end position="480"/>
    </location>
</feature>
<dbReference type="GO" id="GO:0005524">
    <property type="term" value="F:ATP binding"/>
    <property type="evidence" value="ECO:0007669"/>
    <property type="project" value="UniProtKB-KW"/>
</dbReference>
<evidence type="ECO:0000256" key="13">
    <source>
        <dbReference type="ARBA" id="ARBA00023136"/>
    </source>
</evidence>
<feature type="transmembrane region" description="Helical" evidence="15">
    <location>
        <begin position="553"/>
        <end position="573"/>
    </location>
</feature>
<evidence type="ECO:0000256" key="7">
    <source>
        <dbReference type="ARBA" id="ARBA00022692"/>
    </source>
</evidence>
<dbReference type="InterPro" id="IPR050398">
    <property type="entry name" value="HssS/ArlS-like"/>
</dbReference>
<evidence type="ECO:0000313" key="17">
    <source>
        <dbReference type="EMBL" id="RGW53789.1"/>
    </source>
</evidence>
<evidence type="ECO:0000256" key="11">
    <source>
        <dbReference type="ARBA" id="ARBA00022989"/>
    </source>
</evidence>
<dbReference type="SMART" id="SM00387">
    <property type="entry name" value="HATPase_c"/>
    <property type="match status" value="1"/>
</dbReference>
<dbReference type="Proteomes" id="UP000266376">
    <property type="component" value="Unassembled WGS sequence"/>
</dbReference>
<dbReference type="SMART" id="SM00388">
    <property type="entry name" value="HisKA"/>
    <property type="match status" value="1"/>
</dbReference>
<keyword evidence="11 15" id="KW-1133">Transmembrane helix</keyword>
<dbReference type="PANTHER" id="PTHR45528">
    <property type="entry name" value="SENSOR HISTIDINE KINASE CPXA"/>
    <property type="match status" value="1"/>
</dbReference>
<feature type="transmembrane region" description="Helical" evidence="15">
    <location>
        <begin position="500"/>
        <end position="522"/>
    </location>
</feature>
<dbReference type="Gene3D" id="3.30.565.10">
    <property type="entry name" value="Histidine kinase-like ATPase, C-terminal domain"/>
    <property type="match status" value="1"/>
</dbReference>
<comment type="subcellular location">
    <subcellularLocation>
        <location evidence="2">Cell membrane</location>
        <topology evidence="2">Multi-pass membrane protein</topology>
    </subcellularLocation>
</comment>
<dbReference type="InterPro" id="IPR003594">
    <property type="entry name" value="HATPase_dom"/>
</dbReference>
<dbReference type="InterPro" id="IPR003661">
    <property type="entry name" value="HisK_dim/P_dom"/>
</dbReference>
<keyword evidence="12" id="KW-0902">Two-component regulatory system</keyword>
<evidence type="ECO:0000256" key="8">
    <source>
        <dbReference type="ARBA" id="ARBA00022741"/>
    </source>
</evidence>
<protein>
    <recommendedName>
        <fullName evidence="3">histidine kinase</fullName>
        <ecNumber evidence="3">2.7.13.3</ecNumber>
    </recommendedName>
</protein>
<feature type="domain" description="Histidine kinase" evidence="16">
    <location>
        <begin position="665"/>
        <end position="863"/>
    </location>
</feature>
<comment type="caution">
    <text evidence="17">The sequence shown here is derived from an EMBL/GenBank/DDBJ whole genome shotgun (WGS) entry which is preliminary data.</text>
</comment>
<evidence type="ECO:0000256" key="14">
    <source>
        <dbReference type="SAM" id="Coils"/>
    </source>
</evidence>
<sequence length="880" mass="99861">MEKIWHKKKKTRILLIIIANVMVISMMLGVMSIMSYAELFDDLITGKLTQSYEDSYDFDTELMNSAYQVMSGIDSEQMFETDGKIDEDKLVDIQVYNNSETISGQNESGLSYRLGDLLNWYQKLIYSESTSYVGDTNTDSAELEGNDAEDLKAPIVCKLSDGSYHYYSQDDFNEKVLNGELKFVMTDGIGAETSEQILDELENVDISDRNEMTEEEKNFRGIEDAEGTMLYVDCWKYDGVLFREEAAPLEAENLLQIVNENSNWNGRLNEAYNMLESCIYQIGERYGNYESLTEQYKEGDSNYFYYYLDLKSGKVATNREELGQENNIDDVAKSVRKMGKYVIIKSKLSEFETNIQEADAELWQSQTVYLSNVDKGEFVFMTGVDTKYPVKDSYYKNAHFYEKYSPFVRGVSAGMILAFLIFFASVVWLVVIAGRTERDGELHLYKFDRCKTEIGAAAVIFAWFVPSLLTVLFMGAAGIISQKTFAVGNGILSYETFLGVIGLGGLAVYTCNMFLVGILSLARRIKAGIVWKNSFLYSVIEFVKLLIRNAGHIAKIIVLYLVYVAVHWVVYLASGWPSAFWSFVMFIVQTAGFVILVNWAIGRQKIKEGIEKISEGELDYKIDLEDIHGEQRKIAEQVNSIGSGLDAAVEKNMKSERLKTDLITNVSHDIKTPLTSIINYVNLLKQEKFDDPRIQRYIEVLEEKSQRLKTLTEDVVEASKVSSGNISLEFMNINMIELIQQTSGEFEEKFQTRNLTQIMNLPEEDAIVRVDGRRMWRVLANIYNNAAKYAMEGTRIYTDLQTLDGKVIFSLKNISEQPLNISSADELTERFIRGDLSRSTEGSGLGLSIAKTLTTMMGGTFDLYLDGDLFKVVIIFSKVS</sequence>
<evidence type="ECO:0000259" key="16">
    <source>
        <dbReference type="PROSITE" id="PS50109"/>
    </source>
</evidence>
<keyword evidence="13 15" id="KW-0472">Membrane</keyword>
<evidence type="ECO:0000256" key="1">
    <source>
        <dbReference type="ARBA" id="ARBA00000085"/>
    </source>
</evidence>
<proteinExistence type="predicted"/>
<feature type="coiled-coil region" evidence="14">
    <location>
        <begin position="694"/>
        <end position="721"/>
    </location>
</feature>
<name>A0A395XNA6_9FIRM</name>
<dbReference type="CDD" id="cd00082">
    <property type="entry name" value="HisKA"/>
    <property type="match status" value="1"/>
</dbReference>
<dbReference type="AlphaFoldDB" id="A0A395XNA6"/>
<feature type="transmembrane region" description="Helical" evidence="15">
    <location>
        <begin position="579"/>
        <end position="601"/>
    </location>
</feature>
<keyword evidence="14" id="KW-0175">Coiled coil</keyword>
<keyword evidence="6" id="KW-0808">Transferase</keyword>
<dbReference type="Pfam" id="PF02518">
    <property type="entry name" value="HATPase_c"/>
    <property type="match status" value="1"/>
</dbReference>
<evidence type="ECO:0000256" key="12">
    <source>
        <dbReference type="ARBA" id="ARBA00023012"/>
    </source>
</evidence>
<keyword evidence="10" id="KW-0067">ATP-binding</keyword>
<accession>A0A395XNA6</accession>
<dbReference type="PANTHER" id="PTHR45528:SF1">
    <property type="entry name" value="SENSOR HISTIDINE KINASE CPXA"/>
    <property type="match status" value="1"/>
</dbReference>
<feature type="transmembrane region" description="Helical" evidence="15">
    <location>
        <begin position="12"/>
        <end position="37"/>
    </location>
</feature>
<evidence type="ECO:0000256" key="5">
    <source>
        <dbReference type="ARBA" id="ARBA00022553"/>
    </source>
</evidence>
<reference evidence="17 18" key="1">
    <citation type="submission" date="2018-08" db="EMBL/GenBank/DDBJ databases">
        <title>A genome reference for cultivated species of the human gut microbiota.</title>
        <authorList>
            <person name="Zou Y."/>
            <person name="Xue W."/>
            <person name="Luo G."/>
        </authorList>
    </citation>
    <scope>NUCLEOTIDE SEQUENCE [LARGE SCALE GENOMIC DNA]</scope>
    <source>
        <strain evidence="17 18">AF12-11</strain>
    </source>
</reference>
<keyword evidence="9 17" id="KW-0418">Kinase</keyword>
<evidence type="ECO:0000256" key="9">
    <source>
        <dbReference type="ARBA" id="ARBA00022777"/>
    </source>
</evidence>
<keyword evidence="7 15" id="KW-0812">Transmembrane</keyword>
<keyword evidence="8" id="KW-0547">Nucleotide-binding</keyword>
<evidence type="ECO:0000256" key="10">
    <source>
        <dbReference type="ARBA" id="ARBA00022840"/>
    </source>
</evidence>
<dbReference type="Pfam" id="PF00512">
    <property type="entry name" value="HisKA"/>
    <property type="match status" value="1"/>
</dbReference>
<dbReference type="GO" id="GO:0000155">
    <property type="term" value="F:phosphorelay sensor kinase activity"/>
    <property type="evidence" value="ECO:0007669"/>
    <property type="project" value="InterPro"/>
</dbReference>